<feature type="domain" description="Glycoside hydrolase family 2 catalytic" evidence="5">
    <location>
        <begin position="448"/>
        <end position="602"/>
    </location>
</feature>
<sequence>MLLIIVAASVWLARHYGKGEDRMENLFADRELDNRQSEAGPLELGQVYQADVPGTIAAIRVYALPDETGNRTARIWRNHDSALIGGPYIIPNKGKAGWITYRLPQPVEIAERTDYTVAVSAGEVGKTYPTAQNPEAGSNGKHLSFPAHSGRVTSLAGARPVNTPDDGSVFMVDIEFVPGSMQKSLDVQNLQSLDGSWRIVQDTENIGESGQWFMKDKYPTAKAVSIQVPGNISEAFPGYNGTTWYSRTFRTSMTLQQDMKYYLRFGAIQYKCEIWLNGTSLGTHEGTDTAFELEATRALVRGDNFLAIRVENPPGSGMLPNVFSDGGIVDHAALVAQPLVRITEVFAVPDIGTGEIALQIGMENNTGAPADVALTALYGEFKGSDLGQEKSATSIPAGKSVQNMKLVVPSPHLWSPDDPFLYRIAVTAEADGKRDAYDITHFGFRDFRIVDGYFYLNNKRIYVKSVHGTARWDPIVTQGTPRDMSIMNKQYKMLKDAGFNMLRTLQSASLPEQLDLADELGLMIYEEHEGSWNLPDPAKFSQEITGNLLRDRNHPSIVIWGLLNENKANYVFDAAKDFLTDLRKLDPTRLVLLGSGRWDKDLKTGSASNPGSLEWNVYLGGEDKDKSELTGYLPEEIGAFIDGAGDIHVYNNFPTSWNFLTAFAKLGERTKNMFLSEAGAGSIYNAVLEEQKAIQANALTNLGIYTFARERSAALNETWKKYGLDDTYPNIEDAMIDSEMSEASERALLLSAIRSNPKINGHSLTSLFNGASGEGIMDNFRGWKAGHENMLKEAWAKLKWNLFVNPTSVYADAKFHVKVSLANEDVLTEGKYPTKLSIKDSSGKDVWKERVVVGIKGGPNPPFAYGVYDADLMVPGLTEGKYTLTAVLEGIPNASASTYDFNVFSRSRHPGRLGLITVLGTSKEVNDLLLGGGAVLHEYDANEEIGQEAVIVGDLVTGDAALWRSIYKKAAKGAHVVFLSDKVFKSKNNAYKWLAVPEKGSPAYNPSWLYHQESIAKADPIMSGLPAKLLTPGVYRNLLSSLHFIKGGTVPEQTTAVAIYNTYGAPYSDGILTGTYNHHAGKFTVTTFNLTGNIGDPAADRMLLNMAAFAKSNASDTVVALPADYEAELDRLGIKND</sequence>
<dbReference type="PANTHER" id="PTHR42732">
    <property type="entry name" value="BETA-GALACTOSIDASE"/>
    <property type="match status" value="1"/>
</dbReference>
<dbReference type="InterPro" id="IPR025141">
    <property type="entry name" value="DUF4082"/>
</dbReference>
<dbReference type="InterPro" id="IPR051913">
    <property type="entry name" value="GH2_Domain-Containing"/>
</dbReference>
<dbReference type="InterPro" id="IPR006104">
    <property type="entry name" value="Glyco_hydro_2_N"/>
</dbReference>
<dbReference type="Gene3D" id="2.60.120.260">
    <property type="entry name" value="Galactose-binding domain-like"/>
    <property type="match status" value="1"/>
</dbReference>
<evidence type="ECO:0000313" key="9">
    <source>
        <dbReference type="Proteomes" id="UP000547209"/>
    </source>
</evidence>
<dbReference type="Pfam" id="PF13313">
    <property type="entry name" value="DUF4082"/>
    <property type="match status" value="1"/>
</dbReference>
<dbReference type="RefSeq" id="WP_185142287.1">
    <property type="nucleotide sequence ID" value="NZ_JACJVP010000011.1"/>
</dbReference>
<dbReference type="Gene3D" id="3.20.20.80">
    <property type="entry name" value="Glycosidases"/>
    <property type="match status" value="1"/>
</dbReference>
<dbReference type="EMBL" id="JACJVP010000011">
    <property type="protein sequence ID" value="MBB6670806.1"/>
    <property type="molecule type" value="Genomic_DNA"/>
</dbReference>
<proteinExistence type="inferred from homology"/>
<evidence type="ECO:0000259" key="7">
    <source>
        <dbReference type="Pfam" id="PF13313"/>
    </source>
</evidence>
<dbReference type="Pfam" id="PF02837">
    <property type="entry name" value="Glyco_hydro_2_N"/>
    <property type="match status" value="1"/>
</dbReference>
<dbReference type="SUPFAM" id="SSF49785">
    <property type="entry name" value="Galactose-binding domain-like"/>
    <property type="match status" value="1"/>
</dbReference>
<accession>A0A7X0RNV8</accession>
<dbReference type="InterPro" id="IPR036156">
    <property type="entry name" value="Beta-gal/glucu_dom_sf"/>
</dbReference>
<dbReference type="SUPFAM" id="SSF49303">
    <property type="entry name" value="beta-Galactosidase/glucuronidase domain"/>
    <property type="match status" value="1"/>
</dbReference>
<dbReference type="GO" id="GO:0005975">
    <property type="term" value="P:carbohydrate metabolic process"/>
    <property type="evidence" value="ECO:0007669"/>
    <property type="project" value="InterPro"/>
</dbReference>
<gene>
    <name evidence="8" type="ORF">H7C19_08910</name>
</gene>
<feature type="domain" description="Glycosyl hydrolases family 2 sugar binding" evidence="6">
    <location>
        <begin position="185"/>
        <end position="310"/>
    </location>
</feature>
<keyword evidence="2" id="KW-0378">Hydrolase</keyword>
<dbReference type="PROSITE" id="PS00608">
    <property type="entry name" value="GLYCOSYL_HYDROL_F2_2"/>
    <property type="match status" value="1"/>
</dbReference>
<evidence type="ECO:0000259" key="6">
    <source>
        <dbReference type="Pfam" id="PF02837"/>
    </source>
</evidence>
<dbReference type="InterPro" id="IPR017853">
    <property type="entry name" value="GH"/>
</dbReference>
<keyword evidence="9" id="KW-1185">Reference proteome</keyword>
<protein>
    <submittedName>
        <fullName evidence="8">DUF4082 domain-containing protein</fullName>
    </submittedName>
</protein>
<evidence type="ECO:0000259" key="4">
    <source>
        <dbReference type="Pfam" id="PF00703"/>
    </source>
</evidence>
<dbReference type="Gene3D" id="2.60.40.10">
    <property type="entry name" value="Immunoglobulins"/>
    <property type="match status" value="1"/>
</dbReference>
<reference evidence="8 9" key="1">
    <citation type="submission" date="2020-08" db="EMBL/GenBank/DDBJ databases">
        <title>Cohnella phylogeny.</title>
        <authorList>
            <person name="Dunlap C."/>
        </authorList>
    </citation>
    <scope>NUCLEOTIDE SEQUENCE [LARGE SCALE GENOMIC DNA]</scope>
    <source>
        <strain evidence="8 9">DSM 28246</strain>
    </source>
</reference>
<name>A0A7X0RNV8_9BACL</name>
<organism evidence="8 9">
    <name type="scientific">Cohnella nanjingensis</name>
    <dbReference type="NCBI Taxonomy" id="1387779"/>
    <lineage>
        <taxon>Bacteria</taxon>
        <taxon>Bacillati</taxon>
        <taxon>Bacillota</taxon>
        <taxon>Bacilli</taxon>
        <taxon>Bacillales</taxon>
        <taxon>Paenibacillaceae</taxon>
        <taxon>Cohnella</taxon>
    </lineage>
</organism>
<evidence type="ECO:0000256" key="2">
    <source>
        <dbReference type="ARBA" id="ARBA00022801"/>
    </source>
</evidence>
<feature type="domain" description="Glycoside hydrolase family 2 immunoglobulin-like beta-sandwich" evidence="4">
    <location>
        <begin position="340"/>
        <end position="445"/>
    </location>
</feature>
<dbReference type="GO" id="GO:0004553">
    <property type="term" value="F:hydrolase activity, hydrolyzing O-glycosyl compounds"/>
    <property type="evidence" value="ECO:0007669"/>
    <property type="project" value="InterPro"/>
</dbReference>
<comment type="similarity">
    <text evidence="1">Belongs to the glycosyl hydrolase 2 family.</text>
</comment>
<comment type="caution">
    <text evidence="8">The sequence shown here is derived from an EMBL/GenBank/DDBJ whole genome shotgun (WGS) entry which is preliminary data.</text>
</comment>
<feature type="domain" description="DUF4082" evidence="7">
    <location>
        <begin position="36"/>
        <end position="122"/>
    </location>
</feature>
<dbReference type="InterPro" id="IPR013783">
    <property type="entry name" value="Ig-like_fold"/>
</dbReference>
<dbReference type="AlphaFoldDB" id="A0A7X0RNV8"/>
<dbReference type="PANTHER" id="PTHR42732:SF1">
    <property type="entry name" value="BETA-MANNOSIDASE"/>
    <property type="match status" value="1"/>
</dbReference>
<evidence type="ECO:0000313" key="8">
    <source>
        <dbReference type="EMBL" id="MBB6670806.1"/>
    </source>
</evidence>
<dbReference type="Pfam" id="PF02836">
    <property type="entry name" value="Glyco_hydro_2_C"/>
    <property type="match status" value="1"/>
</dbReference>
<dbReference type="Proteomes" id="UP000547209">
    <property type="component" value="Unassembled WGS sequence"/>
</dbReference>
<dbReference type="InterPro" id="IPR006102">
    <property type="entry name" value="Ig-like_GH2"/>
</dbReference>
<dbReference type="InterPro" id="IPR023232">
    <property type="entry name" value="Glyco_hydro_2_AS"/>
</dbReference>
<dbReference type="SUPFAM" id="SSF51445">
    <property type="entry name" value="(Trans)glycosidases"/>
    <property type="match status" value="1"/>
</dbReference>
<keyword evidence="3" id="KW-0326">Glycosidase</keyword>
<evidence type="ECO:0000256" key="3">
    <source>
        <dbReference type="ARBA" id="ARBA00023295"/>
    </source>
</evidence>
<evidence type="ECO:0000256" key="1">
    <source>
        <dbReference type="ARBA" id="ARBA00007401"/>
    </source>
</evidence>
<evidence type="ECO:0000259" key="5">
    <source>
        <dbReference type="Pfam" id="PF02836"/>
    </source>
</evidence>
<dbReference type="InterPro" id="IPR006103">
    <property type="entry name" value="Glyco_hydro_2_cat"/>
</dbReference>
<dbReference type="Pfam" id="PF00703">
    <property type="entry name" value="Glyco_hydro_2"/>
    <property type="match status" value="1"/>
</dbReference>
<dbReference type="InterPro" id="IPR008979">
    <property type="entry name" value="Galactose-bd-like_sf"/>
</dbReference>